<name>A0A4Q1HGZ0_9BURK</name>
<dbReference type="AlphaFoldDB" id="A0A4Q1HGZ0"/>
<dbReference type="CDD" id="cd00761">
    <property type="entry name" value="Glyco_tranf_GTA_type"/>
    <property type="match status" value="1"/>
</dbReference>
<keyword evidence="4" id="KW-1133">Transmembrane helix</keyword>
<keyword evidence="4" id="KW-0472">Membrane</keyword>
<dbReference type="EMBL" id="PYAL01000005">
    <property type="protein sequence ID" value="RXN86629.1"/>
    <property type="molecule type" value="Genomic_DNA"/>
</dbReference>
<evidence type="ECO:0000256" key="4">
    <source>
        <dbReference type="SAM" id="Phobius"/>
    </source>
</evidence>
<accession>A0A4Q1HGZ0</accession>
<dbReference type="InterPro" id="IPR029044">
    <property type="entry name" value="Nucleotide-diphossugar_trans"/>
</dbReference>
<feature type="domain" description="Glycosyltransferase 2-like" evidence="5">
    <location>
        <begin position="11"/>
        <end position="140"/>
    </location>
</feature>
<feature type="transmembrane region" description="Helical" evidence="4">
    <location>
        <begin position="258"/>
        <end position="280"/>
    </location>
</feature>
<keyword evidence="7" id="KW-1185">Reference proteome</keyword>
<protein>
    <submittedName>
        <fullName evidence="6">Capsular biosynthesis protein</fullName>
    </submittedName>
</protein>
<evidence type="ECO:0000256" key="3">
    <source>
        <dbReference type="ARBA" id="ARBA00022679"/>
    </source>
</evidence>
<dbReference type="Proteomes" id="UP000290849">
    <property type="component" value="Unassembled WGS sequence"/>
</dbReference>
<comment type="caution">
    <text evidence="6">The sequence shown here is derived from an EMBL/GenBank/DDBJ whole genome shotgun (WGS) entry which is preliminary data.</text>
</comment>
<dbReference type="OrthoDB" id="9781367at2"/>
<dbReference type="PANTHER" id="PTHR43179:SF12">
    <property type="entry name" value="GALACTOFURANOSYLTRANSFERASE GLFT2"/>
    <property type="match status" value="1"/>
</dbReference>
<evidence type="ECO:0000313" key="7">
    <source>
        <dbReference type="Proteomes" id="UP000290849"/>
    </source>
</evidence>
<keyword evidence="2" id="KW-0328">Glycosyltransferase</keyword>
<keyword evidence="4" id="KW-0812">Transmembrane</keyword>
<proteinExistence type="inferred from homology"/>
<organism evidence="6 7">
    <name type="scientific">Achromobacter aloeverae</name>
    <dbReference type="NCBI Taxonomy" id="1750518"/>
    <lineage>
        <taxon>Bacteria</taxon>
        <taxon>Pseudomonadati</taxon>
        <taxon>Pseudomonadota</taxon>
        <taxon>Betaproteobacteria</taxon>
        <taxon>Burkholderiales</taxon>
        <taxon>Alcaligenaceae</taxon>
        <taxon>Achromobacter</taxon>
    </lineage>
</organism>
<comment type="similarity">
    <text evidence="1">Belongs to the glycosyltransferase 2 family.</text>
</comment>
<sequence length="310" mass="34588">MTRRPDSSDISVCIATYKRREMLDALLSDLAAQTLRPRQVVVVDNDAAGSARDVVEGHRQALAGIEVTYAVQPEKNISLTRNLAVSLARHDWVAFIDDDERAPADWLSLMHATAIRYDADGVQAPVLAILPDHAPDWIRRGDFYGWARFPTGTVVPRNVMRIGNYLLAGHWLRRQEQVFSPAYGLSGGEDGDLLMRLAGQGARMVWCDEACVTEPVADNRMRLSWLCKRALRGGQDYALHFRAGKLDHRPGLPRRILFFGRALAQMIVAGLLALCALPLGRHRAAAWLVRAYANWGKLSTLWGGRHIEYA</sequence>
<gene>
    <name evidence="6" type="ORF">C7R54_16970</name>
</gene>
<dbReference type="InterPro" id="IPR001173">
    <property type="entry name" value="Glyco_trans_2-like"/>
</dbReference>
<evidence type="ECO:0000313" key="6">
    <source>
        <dbReference type="EMBL" id="RXN86629.1"/>
    </source>
</evidence>
<dbReference type="SUPFAM" id="SSF53448">
    <property type="entry name" value="Nucleotide-diphospho-sugar transferases"/>
    <property type="match status" value="1"/>
</dbReference>
<keyword evidence="3" id="KW-0808">Transferase</keyword>
<dbReference type="RefSeq" id="WP_129151649.1">
    <property type="nucleotide sequence ID" value="NZ_JBHSDO010000020.1"/>
</dbReference>
<reference evidence="6 7" key="1">
    <citation type="journal article" date="2017" name="Int. J. Syst. Evol. Microbiol.">
        <title>Achromobacter aloeverae sp. nov., isolated from the root of Aloe vera (L.) Burm.f.</title>
        <authorList>
            <person name="Kuncharoen N."/>
            <person name="Muramatsu Y."/>
            <person name="Shibata C."/>
            <person name="Kamakura Y."/>
            <person name="Nakagawa Y."/>
            <person name="Tanasupawat S."/>
        </authorList>
    </citation>
    <scope>NUCLEOTIDE SEQUENCE [LARGE SCALE GENOMIC DNA]</scope>
    <source>
        <strain evidence="6 7">AVA-1</strain>
    </source>
</reference>
<evidence type="ECO:0000256" key="2">
    <source>
        <dbReference type="ARBA" id="ARBA00022676"/>
    </source>
</evidence>
<evidence type="ECO:0000259" key="5">
    <source>
        <dbReference type="Pfam" id="PF00535"/>
    </source>
</evidence>
<dbReference type="Gene3D" id="3.90.550.10">
    <property type="entry name" value="Spore Coat Polysaccharide Biosynthesis Protein SpsA, Chain A"/>
    <property type="match status" value="1"/>
</dbReference>
<evidence type="ECO:0000256" key="1">
    <source>
        <dbReference type="ARBA" id="ARBA00006739"/>
    </source>
</evidence>
<dbReference type="PANTHER" id="PTHR43179">
    <property type="entry name" value="RHAMNOSYLTRANSFERASE WBBL"/>
    <property type="match status" value="1"/>
</dbReference>
<dbReference type="GO" id="GO:0016757">
    <property type="term" value="F:glycosyltransferase activity"/>
    <property type="evidence" value="ECO:0007669"/>
    <property type="project" value="UniProtKB-KW"/>
</dbReference>
<dbReference type="Pfam" id="PF00535">
    <property type="entry name" value="Glycos_transf_2"/>
    <property type="match status" value="1"/>
</dbReference>